<dbReference type="InterPro" id="IPR011330">
    <property type="entry name" value="Glyco_hydro/deAcase_b/a-brl"/>
</dbReference>
<dbReference type="PANTHER" id="PTHR34216:SF3">
    <property type="entry name" value="POLY-BETA-1,6-N-ACETYL-D-GLUCOSAMINE N-DEACETYLASE"/>
    <property type="match status" value="1"/>
</dbReference>
<dbReference type="Gene3D" id="3.20.20.370">
    <property type="entry name" value="Glycoside hydrolase/deacetylase"/>
    <property type="match status" value="1"/>
</dbReference>
<evidence type="ECO:0000313" key="4">
    <source>
        <dbReference type="EMBL" id="MBE9398156.1"/>
    </source>
</evidence>
<dbReference type="GO" id="GO:0005975">
    <property type="term" value="P:carbohydrate metabolic process"/>
    <property type="evidence" value="ECO:0007669"/>
    <property type="project" value="InterPro"/>
</dbReference>
<keyword evidence="5" id="KW-1185">Reference proteome</keyword>
<evidence type="ECO:0000313" key="5">
    <source>
        <dbReference type="Proteomes" id="UP000640333"/>
    </source>
</evidence>
<dbReference type="AlphaFoldDB" id="A0A8J7K7F4"/>
<organism evidence="4 5">
    <name type="scientific">Pontibacterium sinense</name>
    <dbReference type="NCBI Taxonomy" id="2781979"/>
    <lineage>
        <taxon>Bacteria</taxon>
        <taxon>Pseudomonadati</taxon>
        <taxon>Pseudomonadota</taxon>
        <taxon>Gammaproteobacteria</taxon>
        <taxon>Oceanospirillales</taxon>
        <taxon>Oceanospirillaceae</taxon>
        <taxon>Pontibacterium</taxon>
    </lineage>
</organism>
<keyword evidence="2" id="KW-0732">Signal</keyword>
<comment type="subcellular location">
    <subcellularLocation>
        <location evidence="1">Secreted</location>
    </subcellularLocation>
</comment>
<evidence type="ECO:0000256" key="1">
    <source>
        <dbReference type="ARBA" id="ARBA00004613"/>
    </source>
</evidence>
<dbReference type="GO" id="GO:0005576">
    <property type="term" value="C:extracellular region"/>
    <property type="evidence" value="ECO:0007669"/>
    <property type="project" value="UniProtKB-SubCell"/>
</dbReference>
<dbReference type="Proteomes" id="UP000640333">
    <property type="component" value="Unassembled WGS sequence"/>
</dbReference>
<dbReference type="EMBL" id="JADEYS010000012">
    <property type="protein sequence ID" value="MBE9398156.1"/>
    <property type="molecule type" value="Genomic_DNA"/>
</dbReference>
<evidence type="ECO:0000259" key="3">
    <source>
        <dbReference type="PROSITE" id="PS51677"/>
    </source>
</evidence>
<accession>A0A8J7K7F4</accession>
<feature type="domain" description="NodB homology" evidence="3">
    <location>
        <begin position="85"/>
        <end position="328"/>
    </location>
</feature>
<dbReference type="PANTHER" id="PTHR34216">
    <property type="match status" value="1"/>
</dbReference>
<dbReference type="PROSITE" id="PS51677">
    <property type="entry name" value="NODB"/>
    <property type="match status" value="1"/>
</dbReference>
<gene>
    <name evidence="4" type="ORF">IOQ59_12910</name>
</gene>
<dbReference type="Pfam" id="PF01522">
    <property type="entry name" value="Polysacc_deac_1"/>
    <property type="match status" value="1"/>
</dbReference>
<evidence type="ECO:0000256" key="2">
    <source>
        <dbReference type="ARBA" id="ARBA00022729"/>
    </source>
</evidence>
<proteinExistence type="predicted"/>
<reference evidence="4" key="1">
    <citation type="submission" date="2020-10" db="EMBL/GenBank/DDBJ databases">
        <title>Bacterium isolated from coastal waters sediment.</title>
        <authorList>
            <person name="Chen R.-J."/>
            <person name="Lu D.-C."/>
            <person name="Zhu K.-L."/>
            <person name="Du Z.-J."/>
        </authorList>
    </citation>
    <scope>NUCLEOTIDE SEQUENCE</scope>
    <source>
        <strain evidence="4">N1Y112</strain>
    </source>
</reference>
<dbReference type="SUPFAM" id="SSF88713">
    <property type="entry name" value="Glycoside hydrolase/deacetylase"/>
    <property type="match status" value="1"/>
</dbReference>
<dbReference type="InterPro" id="IPR051398">
    <property type="entry name" value="Polysacch_Deacetylase"/>
</dbReference>
<dbReference type="InterPro" id="IPR002509">
    <property type="entry name" value="NODB_dom"/>
</dbReference>
<name>A0A8J7K7F4_9GAMM</name>
<dbReference type="RefSeq" id="WP_193953787.1">
    <property type="nucleotide sequence ID" value="NZ_JADEYS010000012.1"/>
</dbReference>
<dbReference type="GO" id="GO:0016810">
    <property type="term" value="F:hydrolase activity, acting on carbon-nitrogen (but not peptide) bonds"/>
    <property type="evidence" value="ECO:0007669"/>
    <property type="project" value="InterPro"/>
</dbReference>
<protein>
    <submittedName>
        <fullName evidence="4">Polysaccharide deacetylase family protein</fullName>
    </submittedName>
</protein>
<sequence length="328" mass="36475">MIRNLVIKGLGFAGIPAMLHKTLKRRGISILAYHGVLDKPLPFDDWCFISQETFDEQIRYLSAHFNIVHLSEAVQMLDNGDVDKPTAVITFDDGYQNNYDFAFPILKKYNAPATIYLVSDQMNGEDTLWFCRLNQALSETSETALSWNGMHFNLSSPAGKAAASAQIQGSLKGMVNSRLNTEVKQLISTLGGDPDKSIENHSPYRLLSQAEIDEMRDSGLVEFGAHTCSHAILSRLSAEEQAREINDSKLAIEGMVGRSCDHFAYPNGSVQDHDPITAQLISDAGFASCVNMRPGANLPDTERMHLYRYGIGSDTTFSRFKLMVHHIR</sequence>
<comment type="caution">
    <text evidence="4">The sequence shown here is derived from an EMBL/GenBank/DDBJ whole genome shotgun (WGS) entry which is preliminary data.</text>
</comment>
<dbReference type="CDD" id="cd10918">
    <property type="entry name" value="CE4_NodB_like_5s_6s"/>
    <property type="match status" value="1"/>
</dbReference>